<feature type="transmembrane region" description="Helical" evidence="6">
    <location>
        <begin position="374"/>
        <end position="393"/>
    </location>
</feature>
<keyword evidence="4 6" id="KW-1133">Transmembrane helix</keyword>
<feature type="transmembrane region" description="Helical" evidence="6">
    <location>
        <begin position="117"/>
        <end position="138"/>
    </location>
</feature>
<evidence type="ECO:0000256" key="2">
    <source>
        <dbReference type="ARBA" id="ARBA00022475"/>
    </source>
</evidence>
<evidence type="ECO:0000259" key="7">
    <source>
        <dbReference type="PROSITE" id="PS50850"/>
    </source>
</evidence>
<proteinExistence type="predicted"/>
<feature type="transmembrane region" description="Helical" evidence="6">
    <location>
        <begin position="57"/>
        <end position="80"/>
    </location>
</feature>
<feature type="transmembrane region" description="Helical" evidence="6">
    <location>
        <begin position="242"/>
        <end position="266"/>
    </location>
</feature>
<dbReference type="InterPro" id="IPR020846">
    <property type="entry name" value="MFS_dom"/>
</dbReference>
<keyword evidence="5 6" id="KW-0472">Membrane</keyword>
<feature type="transmembrane region" description="Helical" evidence="6">
    <location>
        <begin position="310"/>
        <end position="329"/>
    </location>
</feature>
<feature type="transmembrane region" description="Helical" evidence="6">
    <location>
        <begin position="92"/>
        <end position="111"/>
    </location>
</feature>
<feature type="transmembrane region" description="Helical" evidence="6">
    <location>
        <begin position="150"/>
        <end position="169"/>
    </location>
</feature>
<comment type="subcellular location">
    <subcellularLocation>
        <location evidence="1">Cell membrane</location>
        <topology evidence="1">Multi-pass membrane protein</topology>
    </subcellularLocation>
</comment>
<dbReference type="Gene3D" id="1.20.1250.20">
    <property type="entry name" value="MFS general substrate transporter like domains"/>
    <property type="match status" value="1"/>
</dbReference>
<dbReference type="SUPFAM" id="SSF103473">
    <property type="entry name" value="MFS general substrate transporter"/>
    <property type="match status" value="1"/>
</dbReference>
<feature type="domain" description="Major facilitator superfamily (MFS) profile" evidence="7">
    <location>
        <begin position="26"/>
        <end position="430"/>
    </location>
</feature>
<organism evidence="8">
    <name type="scientific">Streptomyces sp. NBC_00119</name>
    <dbReference type="NCBI Taxonomy" id="2975659"/>
    <lineage>
        <taxon>Bacteria</taxon>
        <taxon>Bacillati</taxon>
        <taxon>Actinomycetota</taxon>
        <taxon>Actinomycetes</taxon>
        <taxon>Kitasatosporales</taxon>
        <taxon>Streptomycetaceae</taxon>
        <taxon>Streptomyces</taxon>
    </lineage>
</organism>
<feature type="transmembrane region" description="Helical" evidence="6">
    <location>
        <begin position="335"/>
        <end position="353"/>
    </location>
</feature>
<evidence type="ECO:0000313" key="8">
    <source>
        <dbReference type="EMBL" id="WTS10696.1"/>
    </source>
</evidence>
<feature type="transmembrane region" description="Helical" evidence="6">
    <location>
        <begin position="278"/>
        <end position="298"/>
    </location>
</feature>
<dbReference type="PANTHER" id="PTHR43124:SF3">
    <property type="entry name" value="CHLORAMPHENICOL EFFLUX PUMP RV0191"/>
    <property type="match status" value="1"/>
</dbReference>
<evidence type="ECO:0000256" key="5">
    <source>
        <dbReference type="ARBA" id="ARBA00023136"/>
    </source>
</evidence>
<feature type="transmembrane region" description="Helical" evidence="6">
    <location>
        <begin position="405"/>
        <end position="425"/>
    </location>
</feature>
<dbReference type="Pfam" id="PF07690">
    <property type="entry name" value="MFS_1"/>
    <property type="match status" value="1"/>
</dbReference>
<evidence type="ECO:0000256" key="1">
    <source>
        <dbReference type="ARBA" id="ARBA00004651"/>
    </source>
</evidence>
<dbReference type="AlphaFoldDB" id="A0AAU1U1U4"/>
<accession>A0AAU1U1U4</accession>
<keyword evidence="2" id="KW-1003">Cell membrane</keyword>
<name>A0AAU1U1U4_9ACTN</name>
<feature type="transmembrane region" description="Helical" evidence="6">
    <location>
        <begin position="181"/>
        <end position="201"/>
    </location>
</feature>
<reference evidence="8" key="1">
    <citation type="submission" date="2022-10" db="EMBL/GenBank/DDBJ databases">
        <title>The complete genomes of actinobacterial strains from the NBC collection.</title>
        <authorList>
            <person name="Joergensen T.S."/>
            <person name="Alvarez Arevalo M."/>
            <person name="Sterndorff E.B."/>
            <person name="Faurdal D."/>
            <person name="Vuksanovic O."/>
            <person name="Mourched A.-S."/>
            <person name="Charusanti P."/>
            <person name="Shaw S."/>
            <person name="Blin K."/>
            <person name="Weber T."/>
        </authorList>
    </citation>
    <scope>NUCLEOTIDE SEQUENCE</scope>
    <source>
        <strain evidence="8">NBC_00119</strain>
    </source>
</reference>
<protein>
    <submittedName>
        <fullName evidence="8">MFS transporter</fullName>
    </submittedName>
</protein>
<dbReference type="PROSITE" id="PS50850">
    <property type="entry name" value="MFS"/>
    <property type="match status" value="1"/>
</dbReference>
<dbReference type="PANTHER" id="PTHR43124">
    <property type="entry name" value="PURINE EFFLUX PUMP PBUE"/>
    <property type="match status" value="1"/>
</dbReference>
<keyword evidence="3 6" id="KW-0812">Transmembrane</keyword>
<dbReference type="GO" id="GO:0005886">
    <property type="term" value="C:plasma membrane"/>
    <property type="evidence" value="ECO:0007669"/>
    <property type="project" value="UniProtKB-SubCell"/>
</dbReference>
<gene>
    <name evidence="8" type="ORF">OHU69_06220</name>
</gene>
<dbReference type="InterPro" id="IPR036259">
    <property type="entry name" value="MFS_trans_sf"/>
</dbReference>
<evidence type="ECO:0000256" key="6">
    <source>
        <dbReference type="SAM" id="Phobius"/>
    </source>
</evidence>
<sequence>MPELIDGPARTTKDIGSPGVPRRGRQLSLLGGALLVDSTEASLVGGLFPLIRQSLGISLGALGVLTAASKIVGVFTGPFWVWAAQRWSRKGVLVLATGLWGVWGVAAGFSQNFAQLLVLYTILAAGYAAAHPVITEIIGDLFDSSSRGRAVGLVYGAVALVSAVIGPLKGQLAGVDDGWRWGLWGIGAFNIALGCGIWLWFRDPGRGAAERQLADLGQEARAAHATKVTWSQAVALFRVRSLFILLVSRLLSGHLLISTFGVVYLVDVFGFSTQVASVVLLPMGIGYFLGTLLGGFAADWAARRSPRYGLVAVLQGAQFAFAVAAFFGTQIEYDGIALFAVFFGLMGMAQGINPPVNRPMVMAVTPPEQRAAAFAIYVSVFEAIAWAAFSLGAGFLGDVVGLRPVFLWVLVILMLVNGAVLTLLYRPYAQDVARVQGELDRRRSQALGAG</sequence>
<dbReference type="EMBL" id="CP108195">
    <property type="protein sequence ID" value="WTS10696.1"/>
    <property type="molecule type" value="Genomic_DNA"/>
</dbReference>
<dbReference type="InterPro" id="IPR011701">
    <property type="entry name" value="MFS"/>
</dbReference>
<dbReference type="GO" id="GO:0022857">
    <property type="term" value="F:transmembrane transporter activity"/>
    <property type="evidence" value="ECO:0007669"/>
    <property type="project" value="InterPro"/>
</dbReference>
<dbReference type="InterPro" id="IPR050189">
    <property type="entry name" value="MFS_Efflux_Transporters"/>
</dbReference>
<evidence type="ECO:0000256" key="4">
    <source>
        <dbReference type="ARBA" id="ARBA00022989"/>
    </source>
</evidence>
<evidence type="ECO:0000256" key="3">
    <source>
        <dbReference type="ARBA" id="ARBA00022692"/>
    </source>
</evidence>